<comment type="caution">
    <text evidence="1">The sequence shown here is derived from an EMBL/GenBank/DDBJ whole genome shotgun (WGS) entry which is preliminary data.</text>
</comment>
<evidence type="ECO:0000313" key="2">
    <source>
        <dbReference type="Proteomes" id="UP001501576"/>
    </source>
</evidence>
<dbReference type="SUPFAM" id="SSF81296">
    <property type="entry name" value="E set domains"/>
    <property type="match status" value="1"/>
</dbReference>
<evidence type="ECO:0008006" key="3">
    <source>
        <dbReference type="Google" id="ProtNLM"/>
    </source>
</evidence>
<dbReference type="EMBL" id="BAAABZ010000072">
    <property type="protein sequence ID" value="GAA0557571.1"/>
    <property type="molecule type" value="Genomic_DNA"/>
</dbReference>
<evidence type="ECO:0000313" key="1">
    <source>
        <dbReference type="EMBL" id="GAA0557571.1"/>
    </source>
</evidence>
<proteinExistence type="predicted"/>
<sequence length="90" mass="9415">MAPPGSGTVQITAVTPGGTSNGVPYTYVAVPVLTSLSPTEGPLNTGTTVTLFIRGLTTTSTVLFDTTHLLHRRLGHLGDRHRPRAGPPVR</sequence>
<keyword evidence="2" id="KW-1185">Reference proteome</keyword>
<reference evidence="2" key="1">
    <citation type="journal article" date="2019" name="Int. J. Syst. Evol. Microbiol.">
        <title>The Global Catalogue of Microorganisms (GCM) 10K type strain sequencing project: providing services to taxonomists for standard genome sequencing and annotation.</title>
        <authorList>
            <consortium name="The Broad Institute Genomics Platform"/>
            <consortium name="The Broad Institute Genome Sequencing Center for Infectious Disease"/>
            <person name="Wu L."/>
            <person name="Ma J."/>
        </authorList>
    </citation>
    <scope>NUCLEOTIDE SEQUENCE [LARGE SCALE GENOMIC DNA]</scope>
    <source>
        <strain evidence="2">JCM 5052</strain>
    </source>
</reference>
<dbReference type="Proteomes" id="UP001501576">
    <property type="component" value="Unassembled WGS sequence"/>
</dbReference>
<accession>A0ABP3P1S7</accession>
<organism evidence="1 2">
    <name type="scientific">Streptomyces mordarskii</name>
    <dbReference type="NCBI Taxonomy" id="1226758"/>
    <lineage>
        <taxon>Bacteria</taxon>
        <taxon>Bacillati</taxon>
        <taxon>Actinomycetota</taxon>
        <taxon>Actinomycetes</taxon>
        <taxon>Kitasatosporales</taxon>
        <taxon>Streptomycetaceae</taxon>
        <taxon>Streptomyces</taxon>
    </lineage>
</organism>
<dbReference type="InterPro" id="IPR014756">
    <property type="entry name" value="Ig_E-set"/>
</dbReference>
<gene>
    <name evidence="1" type="ORF">GCM10010390_69810</name>
</gene>
<dbReference type="InterPro" id="IPR013783">
    <property type="entry name" value="Ig-like_fold"/>
</dbReference>
<dbReference type="Gene3D" id="2.60.40.10">
    <property type="entry name" value="Immunoglobulins"/>
    <property type="match status" value="1"/>
</dbReference>
<protein>
    <recommendedName>
        <fullName evidence="3">IPT/TIG domain-containing protein</fullName>
    </recommendedName>
</protein>
<name>A0ABP3P1S7_9ACTN</name>